<dbReference type="InterPro" id="IPR009003">
    <property type="entry name" value="Peptidase_S1_PA"/>
</dbReference>
<dbReference type="AlphaFoldDB" id="A0A545TEX4"/>
<sequence length="392" mass="42509">MNYASAIARKPQNVHQKTDLLKLLPFALVAFAVLILPAAAHAQDDDCRQPVAVCAARLAVFAISAFDPVGSAVRIGETQLVTARHVVADRQSAELFLQDGSKIEARVVPSDYKADIILLSAPDLPPGPVLQAVDAQEDSKLFTVGADVRLQRIRAYDPGGVTLLPAEDKALARLHHTAHSQPGNSGGALVDQDGRLIGIVAAGGEGRHEAVPSADLATLKDRSGPEHEAVSAEIGAAVRICTLQLENLRGRRGALDEQQIKALTTACRRSGNRQLYDLAGQAFGIRRMTDESLALFLESIEQDPHALNSRIGLAITYHMALRYEEELPHLHFLMQHAPKDPQVLRFAIQAGVWGNDLEIAQLALKRLKEVDPRAALAAEHFMKEPPPRPQPR</sequence>
<evidence type="ECO:0000256" key="1">
    <source>
        <dbReference type="SAM" id="SignalP"/>
    </source>
</evidence>
<feature type="chain" id="PRO_5022117117" evidence="1">
    <location>
        <begin position="43"/>
        <end position="392"/>
    </location>
</feature>
<dbReference type="SUPFAM" id="SSF48452">
    <property type="entry name" value="TPR-like"/>
    <property type="match status" value="1"/>
</dbReference>
<comment type="caution">
    <text evidence="2">The sequence shown here is derived from an EMBL/GenBank/DDBJ whole genome shotgun (WGS) entry which is preliminary data.</text>
</comment>
<feature type="signal peptide" evidence="1">
    <location>
        <begin position="1"/>
        <end position="42"/>
    </location>
</feature>
<dbReference type="GO" id="GO:0004252">
    <property type="term" value="F:serine-type endopeptidase activity"/>
    <property type="evidence" value="ECO:0007669"/>
    <property type="project" value="InterPro"/>
</dbReference>
<dbReference type="SUPFAM" id="SSF50494">
    <property type="entry name" value="Trypsin-like serine proteases"/>
    <property type="match status" value="1"/>
</dbReference>
<dbReference type="EMBL" id="VHSH01000009">
    <property type="protein sequence ID" value="TQV75758.1"/>
    <property type="molecule type" value="Genomic_DNA"/>
</dbReference>
<evidence type="ECO:0000313" key="2">
    <source>
        <dbReference type="EMBL" id="TQV75758.1"/>
    </source>
</evidence>
<protein>
    <submittedName>
        <fullName evidence="2">Trypsin-like peptidase domain-containing protein</fullName>
    </submittedName>
</protein>
<dbReference type="GO" id="GO:0006508">
    <property type="term" value="P:proteolysis"/>
    <property type="evidence" value="ECO:0007669"/>
    <property type="project" value="InterPro"/>
</dbReference>
<dbReference type="PRINTS" id="PR00834">
    <property type="entry name" value="PROTEASES2C"/>
</dbReference>
<gene>
    <name evidence="2" type="ORF">FKG95_22870</name>
</gene>
<proteinExistence type="predicted"/>
<dbReference type="InterPro" id="IPR001940">
    <property type="entry name" value="Peptidase_S1C"/>
</dbReference>
<keyword evidence="3" id="KW-1185">Reference proteome</keyword>
<accession>A0A545TEX4</accession>
<dbReference type="OrthoDB" id="7671045at2"/>
<dbReference type="Proteomes" id="UP000315252">
    <property type="component" value="Unassembled WGS sequence"/>
</dbReference>
<name>A0A545TEX4_9PROT</name>
<evidence type="ECO:0000313" key="3">
    <source>
        <dbReference type="Proteomes" id="UP000315252"/>
    </source>
</evidence>
<organism evidence="2 3">
    <name type="scientific">Denitrobaculum tricleocarpae</name>
    <dbReference type="NCBI Taxonomy" id="2591009"/>
    <lineage>
        <taxon>Bacteria</taxon>
        <taxon>Pseudomonadati</taxon>
        <taxon>Pseudomonadota</taxon>
        <taxon>Alphaproteobacteria</taxon>
        <taxon>Rhodospirillales</taxon>
        <taxon>Rhodospirillaceae</taxon>
        <taxon>Denitrobaculum</taxon>
    </lineage>
</organism>
<dbReference type="Gene3D" id="1.25.40.10">
    <property type="entry name" value="Tetratricopeptide repeat domain"/>
    <property type="match status" value="1"/>
</dbReference>
<dbReference type="Gene3D" id="2.40.10.120">
    <property type="match status" value="1"/>
</dbReference>
<dbReference type="InterPro" id="IPR011990">
    <property type="entry name" value="TPR-like_helical_dom_sf"/>
</dbReference>
<reference evidence="2 3" key="1">
    <citation type="submission" date="2019-06" db="EMBL/GenBank/DDBJ databases">
        <title>Whole genome sequence for Rhodospirillaceae sp. R148.</title>
        <authorList>
            <person name="Wang G."/>
        </authorList>
    </citation>
    <scope>NUCLEOTIDE SEQUENCE [LARGE SCALE GENOMIC DNA]</scope>
    <source>
        <strain evidence="2 3">R148</strain>
    </source>
</reference>
<keyword evidence="1" id="KW-0732">Signal</keyword>
<dbReference type="Pfam" id="PF13365">
    <property type="entry name" value="Trypsin_2"/>
    <property type="match status" value="1"/>
</dbReference>